<dbReference type="AlphaFoldDB" id="A0A1M5QQH3"/>
<keyword evidence="1" id="KW-0472">Membrane</keyword>
<keyword evidence="1" id="KW-1133">Transmembrane helix</keyword>
<feature type="transmembrane region" description="Helical" evidence="1">
    <location>
        <begin position="36"/>
        <end position="53"/>
    </location>
</feature>
<dbReference type="EMBL" id="FQVX01000005">
    <property type="protein sequence ID" value="SHH15990.1"/>
    <property type="molecule type" value="Genomic_DNA"/>
</dbReference>
<dbReference type="Proteomes" id="UP000184471">
    <property type="component" value="Unassembled WGS sequence"/>
</dbReference>
<dbReference type="OrthoDB" id="5197126at2"/>
<dbReference type="STRING" id="1070870.SAMN05444351_4134"/>
<proteinExistence type="predicted"/>
<evidence type="ECO:0000313" key="3">
    <source>
        <dbReference type="Proteomes" id="UP000184471"/>
    </source>
</evidence>
<sequence length="65" mass="6817">MTSIFAALQTLSFVVSDRLAAVKENEKGATMVEYALLVAAIAAVVATAVAAFTDDLTGLFERIIP</sequence>
<dbReference type="RefSeq" id="WP_073422275.1">
    <property type="nucleotide sequence ID" value="NZ_FQVX01000005.1"/>
</dbReference>
<evidence type="ECO:0000256" key="1">
    <source>
        <dbReference type="SAM" id="Phobius"/>
    </source>
</evidence>
<gene>
    <name evidence="2" type="ORF">SAMN05444351_4134</name>
</gene>
<accession>A0A1M5QQH3</accession>
<reference evidence="2 3" key="1">
    <citation type="submission" date="2016-11" db="EMBL/GenBank/DDBJ databases">
        <authorList>
            <person name="Jaros S."/>
            <person name="Januszkiewicz K."/>
            <person name="Wedrychowicz H."/>
        </authorList>
    </citation>
    <scope>NUCLEOTIDE SEQUENCE [LARGE SCALE GENOMIC DNA]</scope>
    <source>
        <strain evidence="2 3">DSM 45408</strain>
    </source>
</reference>
<keyword evidence="1" id="KW-0812">Transmembrane</keyword>
<evidence type="ECO:0000313" key="2">
    <source>
        <dbReference type="EMBL" id="SHH15990.1"/>
    </source>
</evidence>
<name>A0A1M5QQH3_9ACTN</name>
<dbReference type="InterPro" id="IPR007047">
    <property type="entry name" value="Flp_Fap"/>
</dbReference>
<protein>
    <submittedName>
        <fullName evidence="2">Flp/Fap pilin component</fullName>
    </submittedName>
</protein>
<keyword evidence="3" id="KW-1185">Reference proteome</keyword>
<dbReference type="Pfam" id="PF04964">
    <property type="entry name" value="Flp_Fap"/>
    <property type="match status" value="1"/>
</dbReference>
<organism evidence="2 3">
    <name type="scientific">Geodermatophilus nigrescens</name>
    <dbReference type="NCBI Taxonomy" id="1070870"/>
    <lineage>
        <taxon>Bacteria</taxon>
        <taxon>Bacillati</taxon>
        <taxon>Actinomycetota</taxon>
        <taxon>Actinomycetes</taxon>
        <taxon>Geodermatophilales</taxon>
        <taxon>Geodermatophilaceae</taxon>
        <taxon>Geodermatophilus</taxon>
    </lineage>
</organism>